<evidence type="ECO:0000256" key="2">
    <source>
        <dbReference type="SAM" id="Phobius"/>
    </source>
</evidence>
<dbReference type="EMBL" id="CAJVPP010001706">
    <property type="protein sequence ID" value="CAG8569216.1"/>
    <property type="molecule type" value="Genomic_DNA"/>
</dbReference>
<evidence type="ECO:0000259" key="3">
    <source>
        <dbReference type="SMART" id="SM01042"/>
    </source>
</evidence>
<feature type="compositionally biased region" description="Polar residues" evidence="1">
    <location>
        <begin position="50"/>
        <end position="60"/>
    </location>
</feature>
<feature type="transmembrane region" description="Helical" evidence="2">
    <location>
        <begin position="84"/>
        <end position="107"/>
    </location>
</feature>
<dbReference type="Proteomes" id="UP000789375">
    <property type="component" value="Unassembled WGS sequence"/>
</dbReference>
<comment type="caution">
    <text evidence="4">The sequence shown here is derived from an EMBL/GenBank/DDBJ whole genome shotgun (WGS) entry which is preliminary data.</text>
</comment>
<keyword evidence="2" id="KW-0472">Membrane</keyword>
<dbReference type="Pfam" id="PF10104">
    <property type="entry name" value="Brr6_like_C_C"/>
    <property type="match status" value="1"/>
</dbReference>
<organism evidence="4 5">
    <name type="scientific">Funneliformis mosseae</name>
    <name type="common">Endomycorrhizal fungus</name>
    <name type="synonym">Glomus mosseae</name>
    <dbReference type="NCBI Taxonomy" id="27381"/>
    <lineage>
        <taxon>Eukaryota</taxon>
        <taxon>Fungi</taxon>
        <taxon>Fungi incertae sedis</taxon>
        <taxon>Mucoromycota</taxon>
        <taxon>Glomeromycotina</taxon>
        <taxon>Glomeromycetes</taxon>
        <taxon>Glomerales</taxon>
        <taxon>Glomeraceae</taxon>
        <taxon>Funneliformis</taxon>
    </lineage>
</organism>
<evidence type="ECO:0000313" key="4">
    <source>
        <dbReference type="EMBL" id="CAG8569216.1"/>
    </source>
</evidence>
<feature type="domain" description="Brl1/Brr6" evidence="3">
    <location>
        <begin position="82"/>
        <end position="209"/>
    </location>
</feature>
<dbReference type="GO" id="GO:0006998">
    <property type="term" value="P:nuclear envelope organization"/>
    <property type="evidence" value="ECO:0007669"/>
    <property type="project" value="InterPro"/>
</dbReference>
<dbReference type="InterPro" id="IPR018767">
    <property type="entry name" value="Brl1/Brr6_dom"/>
</dbReference>
<dbReference type="PANTHER" id="PTHR28136:SF1">
    <property type="entry name" value="NUCLEUS EXPORT PROTEIN BRL1"/>
    <property type="match status" value="1"/>
</dbReference>
<reference evidence="4" key="1">
    <citation type="submission" date="2021-06" db="EMBL/GenBank/DDBJ databases">
        <authorList>
            <person name="Kallberg Y."/>
            <person name="Tangrot J."/>
            <person name="Rosling A."/>
        </authorList>
    </citation>
    <scope>NUCLEOTIDE SEQUENCE</scope>
    <source>
        <strain evidence="4">87-6 pot B 2015</strain>
    </source>
</reference>
<dbReference type="AlphaFoldDB" id="A0A9N9BII8"/>
<proteinExistence type="predicted"/>
<gene>
    <name evidence="4" type="ORF">FMOSSE_LOCUS7365</name>
</gene>
<sequence>MSLQYRENEYYFHDEDEQKMLLRALALSLEKDNNDYRNITSGSMGLGPANPQSGTQSPGQKNHFPRMVIINPPKKSIFRKLFEGFLGIKTLIIAASFAFSFIFLIAINVDHQKEIENRKSEAEREIQECSLKYLENRCNPVTRAPYLENNCTFWEDCMNRNPDNNVKEAELYAKQMARIISVFLENLSYEARMMFFIFLVMIFGYVTFKHHK</sequence>
<feature type="region of interest" description="Disordered" evidence="1">
    <location>
        <begin position="40"/>
        <end position="63"/>
    </location>
</feature>
<accession>A0A9N9BII8</accession>
<dbReference type="GO" id="GO:0031965">
    <property type="term" value="C:nuclear membrane"/>
    <property type="evidence" value="ECO:0007669"/>
    <property type="project" value="InterPro"/>
</dbReference>
<keyword evidence="5" id="KW-1185">Reference proteome</keyword>
<evidence type="ECO:0000313" key="5">
    <source>
        <dbReference type="Proteomes" id="UP000789375"/>
    </source>
</evidence>
<feature type="transmembrane region" description="Helical" evidence="2">
    <location>
        <begin position="191"/>
        <end position="208"/>
    </location>
</feature>
<dbReference type="SMART" id="SM01042">
    <property type="entry name" value="Brr6_like_C_C"/>
    <property type="match status" value="1"/>
</dbReference>
<dbReference type="GO" id="GO:0055088">
    <property type="term" value="P:lipid homeostasis"/>
    <property type="evidence" value="ECO:0007669"/>
    <property type="project" value="InterPro"/>
</dbReference>
<protein>
    <submittedName>
        <fullName evidence="4">12432_t:CDS:1</fullName>
    </submittedName>
</protein>
<dbReference type="InterPro" id="IPR040202">
    <property type="entry name" value="Brl1/Brr6"/>
</dbReference>
<keyword evidence="2" id="KW-1133">Transmembrane helix</keyword>
<keyword evidence="2" id="KW-0812">Transmembrane</keyword>
<evidence type="ECO:0000256" key="1">
    <source>
        <dbReference type="SAM" id="MobiDB-lite"/>
    </source>
</evidence>
<name>A0A9N9BII8_FUNMO</name>
<dbReference type="PANTHER" id="PTHR28136">
    <property type="entry name" value="NUCLEUS EXPORT PROTEIN BRR6"/>
    <property type="match status" value="1"/>
</dbReference>